<reference evidence="1 2" key="1">
    <citation type="submission" date="2017-04" db="EMBL/GenBank/DDBJ databases">
        <authorList>
            <person name="Afonso C.L."/>
            <person name="Miller P.J."/>
            <person name="Scott M.A."/>
            <person name="Spackman E."/>
            <person name="Goraichik I."/>
            <person name="Dimitrov K.M."/>
            <person name="Suarez D.L."/>
            <person name="Swayne D.E."/>
        </authorList>
    </citation>
    <scope>NUCLEOTIDE SEQUENCE [LARGE SCALE GENOMIC DNA]</scope>
    <source>
        <strain evidence="1 2">DSM 3385</strain>
    </source>
</reference>
<sequence length="219" mass="24870">MTPKERVLKTLNLEPVDKIPFVDWFDIQMQRDVAQAKGAPPDISDAEFATLIGMDAQCIFDKYLPPVFCETIKGSDGKDHLQGEGLIKSEKDLDKMVFLDPSDAGFYDEAKRFVDRCGKEDIASYAAFRTGMLNTVFSMGMLGFATSLHQNVSLVENIFDRYAEWTCTVLEKLQTLGFDFLMCFDDIAFNSGTMFSPATLRFLSLIFVLFWQKNYVDYS</sequence>
<dbReference type="RefSeq" id="WP_084072136.1">
    <property type="nucleotide sequence ID" value="NZ_FWXY01000072.1"/>
</dbReference>
<dbReference type="Proteomes" id="UP000192418">
    <property type="component" value="Unassembled WGS sequence"/>
</dbReference>
<dbReference type="Gene3D" id="3.20.20.210">
    <property type="match status" value="1"/>
</dbReference>
<dbReference type="AlphaFoldDB" id="A0A1W2F2Z7"/>
<protein>
    <recommendedName>
        <fullName evidence="3">Uroporphyrinogen decarboxylase (URO-D)</fullName>
    </recommendedName>
</protein>
<evidence type="ECO:0000313" key="1">
    <source>
        <dbReference type="EMBL" id="SMD16182.1"/>
    </source>
</evidence>
<evidence type="ECO:0008006" key="3">
    <source>
        <dbReference type="Google" id="ProtNLM"/>
    </source>
</evidence>
<organism evidence="1 2">
    <name type="scientific">Desulfocicer vacuolatum DSM 3385</name>
    <dbReference type="NCBI Taxonomy" id="1121400"/>
    <lineage>
        <taxon>Bacteria</taxon>
        <taxon>Pseudomonadati</taxon>
        <taxon>Thermodesulfobacteriota</taxon>
        <taxon>Desulfobacteria</taxon>
        <taxon>Desulfobacterales</taxon>
        <taxon>Desulfobacteraceae</taxon>
        <taxon>Desulfocicer</taxon>
    </lineage>
</organism>
<keyword evidence="2" id="KW-1185">Reference proteome</keyword>
<dbReference type="EMBL" id="FWXY01000072">
    <property type="protein sequence ID" value="SMD16182.1"/>
    <property type="molecule type" value="Genomic_DNA"/>
</dbReference>
<name>A0A1W2F2Z7_9BACT</name>
<dbReference type="SUPFAM" id="SSF51726">
    <property type="entry name" value="UROD/MetE-like"/>
    <property type="match status" value="1"/>
</dbReference>
<accession>A0A1W2F2Z7</accession>
<dbReference type="OrthoDB" id="9815759at2"/>
<gene>
    <name evidence="1" type="ORF">SAMN02746065_1722</name>
</gene>
<evidence type="ECO:0000313" key="2">
    <source>
        <dbReference type="Proteomes" id="UP000192418"/>
    </source>
</evidence>
<dbReference type="InterPro" id="IPR038071">
    <property type="entry name" value="UROD/MetE-like_sf"/>
</dbReference>
<proteinExistence type="predicted"/>